<dbReference type="EMBL" id="JBHSQH010000001">
    <property type="protein sequence ID" value="MFC5972045.1"/>
    <property type="molecule type" value="Genomic_DNA"/>
</dbReference>
<organism evidence="5 6">
    <name type="scientific">Halomarina salina</name>
    <dbReference type="NCBI Taxonomy" id="1872699"/>
    <lineage>
        <taxon>Archaea</taxon>
        <taxon>Methanobacteriati</taxon>
        <taxon>Methanobacteriota</taxon>
        <taxon>Stenosarchaea group</taxon>
        <taxon>Halobacteria</taxon>
        <taxon>Halobacteriales</taxon>
        <taxon>Natronomonadaceae</taxon>
        <taxon>Halomarina</taxon>
    </lineage>
</organism>
<name>A0ABD5RP21_9EURY</name>
<evidence type="ECO:0000259" key="3">
    <source>
        <dbReference type="Pfam" id="PF04967"/>
    </source>
</evidence>
<reference evidence="5 6" key="1">
    <citation type="journal article" date="2019" name="Int. J. Syst. Evol. Microbiol.">
        <title>The Global Catalogue of Microorganisms (GCM) 10K type strain sequencing project: providing services to taxonomists for standard genome sequencing and annotation.</title>
        <authorList>
            <consortium name="The Broad Institute Genomics Platform"/>
            <consortium name="The Broad Institute Genome Sequencing Center for Infectious Disease"/>
            <person name="Wu L."/>
            <person name="Ma J."/>
        </authorList>
    </citation>
    <scope>NUCLEOTIDE SEQUENCE [LARGE SCALE GENOMIC DNA]</scope>
    <source>
        <strain evidence="5 6">CGMCC 1.12543</strain>
    </source>
</reference>
<gene>
    <name evidence="5" type="ORF">ACFPYI_11960</name>
</gene>
<protein>
    <submittedName>
        <fullName evidence="5">Helix-turn-helix domain-containing protein</fullName>
    </submittedName>
</protein>
<dbReference type="PANTHER" id="PTHR34236">
    <property type="entry name" value="DIMETHYL SULFOXIDE REDUCTASE TRANSCRIPTIONAL ACTIVATOR"/>
    <property type="match status" value="1"/>
</dbReference>
<dbReference type="InterPro" id="IPR031803">
    <property type="entry name" value="BAT_GAF/HTH-assoc"/>
</dbReference>
<accession>A0ABD5RP21</accession>
<dbReference type="Pfam" id="PF15915">
    <property type="entry name" value="BAT"/>
    <property type="match status" value="1"/>
</dbReference>
<feature type="domain" description="Bacterioopsin transcriptional activator GAF and HTH associated" evidence="4">
    <location>
        <begin position="15"/>
        <end position="143"/>
    </location>
</feature>
<evidence type="ECO:0000259" key="4">
    <source>
        <dbReference type="Pfam" id="PF15915"/>
    </source>
</evidence>
<comment type="caution">
    <text evidence="5">The sequence shown here is derived from an EMBL/GenBank/DDBJ whole genome shotgun (WGS) entry which is preliminary data.</text>
</comment>
<dbReference type="PANTHER" id="PTHR34236:SF1">
    <property type="entry name" value="DIMETHYL SULFOXIDE REDUCTASE TRANSCRIPTIONAL ACTIVATOR"/>
    <property type="match status" value="1"/>
</dbReference>
<dbReference type="AlphaFoldDB" id="A0ABD5RP21"/>
<evidence type="ECO:0000313" key="6">
    <source>
        <dbReference type="Proteomes" id="UP001596099"/>
    </source>
</evidence>
<keyword evidence="1" id="KW-0805">Transcription regulation</keyword>
<sequence>MSIFAEFSLPVTAFPPSSRLTEDPDISAELERIVPTGSVTHYLWFVGGEYDRAIEHLRTDAEVESLDVLDEFDDRVLVRIHWKRLQMPVFDLIEETGGLLVEATGTAAGWDVALRFPSQDALARFYSECRQRGITLELRGINESGFGEQDGDYGLTSAQRETVEAAFQAGYFEVPRQTTLAALAEELGVSEQAVSERLRRGLLKFLTATLKAPDSH</sequence>
<dbReference type="RefSeq" id="WP_247415018.1">
    <property type="nucleotide sequence ID" value="NZ_JALLGW010000001.1"/>
</dbReference>
<proteinExistence type="predicted"/>
<keyword evidence="6" id="KW-1185">Reference proteome</keyword>
<feature type="domain" description="HTH bat-type" evidence="3">
    <location>
        <begin position="155"/>
        <end position="200"/>
    </location>
</feature>
<dbReference type="Proteomes" id="UP001596099">
    <property type="component" value="Unassembled WGS sequence"/>
</dbReference>
<evidence type="ECO:0000256" key="1">
    <source>
        <dbReference type="ARBA" id="ARBA00023015"/>
    </source>
</evidence>
<evidence type="ECO:0000256" key="2">
    <source>
        <dbReference type="ARBA" id="ARBA00023163"/>
    </source>
</evidence>
<dbReference type="Pfam" id="PF04967">
    <property type="entry name" value="HTH_10"/>
    <property type="match status" value="1"/>
</dbReference>
<evidence type="ECO:0000313" key="5">
    <source>
        <dbReference type="EMBL" id="MFC5972045.1"/>
    </source>
</evidence>
<dbReference type="InterPro" id="IPR007050">
    <property type="entry name" value="HTH_bacterioopsin"/>
</dbReference>
<keyword evidence="2" id="KW-0804">Transcription</keyword>